<evidence type="ECO:0000256" key="6">
    <source>
        <dbReference type="ARBA" id="ARBA00023180"/>
    </source>
</evidence>
<dbReference type="InterPro" id="IPR050726">
    <property type="entry name" value="mGluR"/>
</dbReference>
<evidence type="ECO:0000256" key="7">
    <source>
        <dbReference type="SAM" id="MobiDB-lite"/>
    </source>
</evidence>
<keyword evidence="4 8" id="KW-0472">Membrane</keyword>
<dbReference type="Gene3D" id="3.40.50.2300">
    <property type="match status" value="2"/>
</dbReference>
<feature type="transmembrane region" description="Helical" evidence="8">
    <location>
        <begin position="557"/>
        <end position="579"/>
    </location>
</feature>
<dbReference type="SUPFAM" id="SSF53822">
    <property type="entry name" value="Periplasmic binding protein-like I"/>
    <property type="match status" value="1"/>
</dbReference>
<dbReference type="PRINTS" id="PR00248">
    <property type="entry name" value="GPCRMGR"/>
</dbReference>
<evidence type="ECO:0000259" key="9">
    <source>
        <dbReference type="Pfam" id="PF01094"/>
    </source>
</evidence>
<dbReference type="AlphaFoldDB" id="A0A7S0H6A2"/>
<keyword evidence="3 8" id="KW-1133">Transmembrane helix</keyword>
<feature type="domain" description="Receptor ligand binding region" evidence="9">
    <location>
        <begin position="119"/>
        <end position="461"/>
    </location>
</feature>
<sequence length="882" mass="98181">MWPCYNRVQRRFSSPVSKLLLGGGHLVGMFLLLVAHLHLACALCEVKIAGMFQMRRSPASLQREAAARSSFCDRYTGCQPGFENFVSGGNQNSYTMWASDRSRGLNVSYSLYSESSATSNTDSNLAIENIISIIIDKLAVAIVGPNSSSSSKAIHSVAAVYGMPYISYASTSPELSDKVMYPQLFRVCPPDPLQAQAIVAFLVESKFERIVLMNTRDSYGSGGATAVEAAATQAGIKILTKEEFDQGETNTATVQASLKRVKETNPRVIVIFMSEGDAVNMLKEAEMLGMAGPDWTYVCSDGFTRTSFKIHDLSTVAKGFIGFAQTTTYDNTAFKEFNTTWTEKRNRVGNIVTDFRGLSSSGYYTGISTSAMPHNYDFFGEKKNGYANFAYDSMSMLLQAIENLADQGITPCTTSSLLKYRQTLTKALKNTTVSNGITGYVSFDSDQDRAVATYEMFNYDGTAWNRILSWDMKNGFTFADGYNRKNSPVWADGNMGFDNAPQKFKPDNAEPEGNSIYLYAMLGMVPVLAVLFYFVVKRKGEEWAELLRSVLQESLVLSMEVVLNIIDYVTDILSFRYVINTEHHQDLIIPYGIFLILAGLCVLTFTVLAFKEIRAVICGKDKYSIADDIKQHHHVVIAHNRILKDTKKHELEFLLNKAYHGITTEIVALTTAVFEDFPFMIINAVILMREGEVNLFILISFAFNCFICGTTPAMVRELLMNLDTTRRILEMIENAQSKRFSEIVREKENSVCSPKDKDILRPGAAFLGQGSWRSGKRLSSKMMLKALNESKKEIDNIDEKTKSKQRLRQQTLTNGSSIDESKEGSVKDKTGRPKSNFVHGVVQGNSVPMVRPMELETTKPTIQSSNMMSPSSLEKGYVASLD</sequence>
<evidence type="ECO:0000256" key="5">
    <source>
        <dbReference type="ARBA" id="ARBA00023170"/>
    </source>
</evidence>
<evidence type="ECO:0000256" key="2">
    <source>
        <dbReference type="ARBA" id="ARBA00022692"/>
    </source>
</evidence>
<dbReference type="InterPro" id="IPR000337">
    <property type="entry name" value="GPCR_3"/>
</dbReference>
<dbReference type="PANTHER" id="PTHR24060">
    <property type="entry name" value="METABOTROPIC GLUTAMATE RECEPTOR"/>
    <property type="match status" value="1"/>
</dbReference>
<reference evidence="10" key="1">
    <citation type="submission" date="2021-01" db="EMBL/GenBank/DDBJ databases">
        <authorList>
            <person name="Corre E."/>
            <person name="Pelletier E."/>
            <person name="Niang G."/>
            <person name="Scheremetjew M."/>
            <person name="Finn R."/>
            <person name="Kale V."/>
            <person name="Holt S."/>
            <person name="Cochrane G."/>
            <person name="Meng A."/>
            <person name="Brown T."/>
            <person name="Cohen L."/>
        </authorList>
    </citation>
    <scope>NUCLEOTIDE SEQUENCE</scope>
    <source>
        <strain evidence="10">CCMP2058</strain>
    </source>
</reference>
<evidence type="ECO:0000256" key="8">
    <source>
        <dbReference type="SAM" id="Phobius"/>
    </source>
</evidence>
<gene>
    <name evidence="10" type="ORF">LAMO00422_LOCUS17185</name>
</gene>
<dbReference type="InterPro" id="IPR028082">
    <property type="entry name" value="Peripla_BP_I"/>
</dbReference>
<organism evidence="10">
    <name type="scientific">Amorphochlora amoebiformis</name>
    <dbReference type="NCBI Taxonomy" id="1561963"/>
    <lineage>
        <taxon>Eukaryota</taxon>
        <taxon>Sar</taxon>
        <taxon>Rhizaria</taxon>
        <taxon>Cercozoa</taxon>
        <taxon>Chlorarachniophyceae</taxon>
        <taxon>Amorphochlora</taxon>
    </lineage>
</organism>
<accession>A0A7S0H6A2</accession>
<evidence type="ECO:0000313" key="10">
    <source>
        <dbReference type="EMBL" id="CAD8458234.1"/>
    </source>
</evidence>
<name>A0A7S0H6A2_9EUKA</name>
<protein>
    <recommendedName>
        <fullName evidence="9">Receptor ligand binding region domain-containing protein</fullName>
    </recommendedName>
</protein>
<feature type="compositionally biased region" description="Polar residues" evidence="7">
    <location>
        <begin position="808"/>
        <end position="818"/>
    </location>
</feature>
<dbReference type="InterPro" id="IPR001828">
    <property type="entry name" value="ANF_lig-bd_rcpt"/>
</dbReference>
<evidence type="ECO:0000256" key="1">
    <source>
        <dbReference type="ARBA" id="ARBA00004141"/>
    </source>
</evidence>
<dbReference type="EMBL" id="HBEM01025308">
    <property type="protein sequence ID" value="CAD8458234.1"/>
    <property type="molecule type" value="Transcribed_RNA"/>
</dbReference>
<feature type="compositionally biased region" description="Basic and acidic residues" evidence="7">
    <location>
        <begin position="819"/>
        <end position="831"/>
    </location>
</feature>
<evidence type="ECO:0000256" key="3">
    <source>
        <dbReference type="ARBA" id="ARBA00022989"/>
    </source>
</evidence>
<keyword evidence="6" id="KW-0325">Glycoprotein</keyword>
<evidence type="ECO:0000256" key="4">
    <source>
        <dbReference type="ARBA" id="ARBA00023136"/>
    </source>
</evidence>
<feature type="compositionally biased region" description="Polar residues" evidence="7">
    <location>
        <begin position="858"/>
        <end position="872"/>
    </location>
</feature>
<keyword evidence="5" id="KW-0675">Receptor</keyword>
<dbReference type="GO" id="GO:0004930">
    <property type="term" value="F:G protein-coupled receptor activity"/>
    <property type="evidence" value="ECO:0007669"/>
    <property type="project" value="InterPro"/>
</dbReference>
<comment type="subcellular location">
    <subcellularLocation>
        <location evidence="1">Membrane</location>
        <topology evidence="1">Multi-pass membrane protein</topology>
    </subcellularLocation>
</comment>
<feature type="transmembrane region" description="Helical" evidence="8">
    <location>
        <begin position="516"/>
        <end position="536"/>
    </location>
</feature>
<feature type="region of interest" description="Disordered" evidence="7">
    <location>
        <begin position="798"/>
        <end position="882"/>
    </location>
</feature>
<dbReference type="GO" id="GO:0016020">
    <property type="term" value="C:membrane"/>
    <property type="evidence" value="ECO:0007669"/>
    <property type="project" value="UniProtKB-SubCell"/>
</dbReference>
<dbReference type="Pfam" id="PF01094">
    <property type="entry name" value="ANF_receptor"/>
    <property type="match status" value="1"/>
</dbReference>
<feature type="transmembrane region" description="Helical" evidence="8">
    <location>
        <begin position="693"/>
        <end position="715"/>
    </location>
</feature>
<keyword evidence="2 8" id="KW-0812">Transmembrane</keyword>
<proteinExistence type="predicted"/>
<feature type="transmembrane region" description="Helical" evidence="8">
    <location>
        <begin position="591"/>
        <end position="610"/>
    </location>
</feature>